<evidence type="ECO:0000313" key="2">
    <source>
        <dbReference type="Proteomes" id="UP001141992"/>
    </source>
</evidence>
<dbReference type="Proteomes" id="UP001141992">
    <property type="component" value="Unassembled WGS sequence"/>
</dbReference>
<dbReference type="EMBL" id="JAPZVI010000013">
    <property type="protein sequence ID" value="MCZ8403175.1"/>
    <property type="molecule type" value="Genomic_DNA"/>
</dbReference>
<dbReference type="AlphaFoldDB" id="A0A9X3R6G3"/>
<evidence type="ECO:0000313" key="1">
    <source>
        <dbReference type="EMBL" id="MCZ8403175.1"/>
    </source>
</evidence>
<dbReference type="RefSeq" id="WP_054437555.1">
    <property type="nucleotide sequence ID" value="NZ_CYTI01000003.1"/>
</dbReference>
<organism evidence="1 2">
    <name type="scientific">Alcaligenes xylosoxydans xylosoxydans</name>
    <name type="common">Achromobacter xylosoxidans</name>
    <dbReference type="NCBI Taxonomy" id="85698"/>
    <lineage>
        <taxon>Bacteria</taxon>
        <taxon>Pseudomonadati</taxon>
        <taxon>Pseudomonadota</taxon>
        <taxon>Betaproteobacteria</taxon>
        <taxon>Burkholderiales</taxon>
        <taxon>Alcaligenaceae</taxon>
        <taxon>Achromobacter</taxon>
    </lineage>
</organism>
<name>A0A9X3R6G3_ALCXX</name>
<accession>A0A9X3R6G3</accession>
<proteinExistence type="predicted"/>
<gene>
    <name evidence="1" type="ORF">O9570_17110</name>
</gene>
<protein>
    <submittedName>
        <fullName evidence="1">Uncharacterized protein</fullName>
    </submittedName>
</protein>
<reference evidence="1" key="1">
    <citation type="submission" date="2022-12" db="EMBL/GenBank/DDBJ databases">
        <authorList>
            <person name="Voronina O.L."/>
            <person name="Kunda M.S."/>
            <person name="Ryzhova N."/>
            <person name="Aksenova E.I."/>
        </authorList>
    </citation>
    <scope>NUCLEOTIDE SEQUENCE</scope>
    <source>
        <strain evidence="1">SCCH136:Ach223948</strain>
    </source>
</reference>
<sequence>MTVDIYIAGRSDYRVRVNRIPTAEADVAFAVARNVLLELLKHAGQPHALRMELVDVQPIHESPTKG</sequence>
<comment type="caution">
    <text evidence="1">The sequence shown here is derived from an EMBL/GenBank/DDBJ whole genome shotgun (WGS) entry which is preliminary data.</text>
</comment>